<dbReference type="NCBIfam" id="TIGR00427">
    <property type="entry name" value="NAAT family transporter"/>
    <property type="match status" value="1"/>
</dbReference>
<evidence type="ECO:0000256" key="1">
    <source>
        <dbReference type="ARBA" id="ARBA00004651"/>
    </source>
</evidence>
<keyword evidence="5 7" id="KW-1133">Transmembrane helix</keyword>
<gene>
    <name evidence="8" type="ORF">CP985_11245</name>
</gene>
<feature type="transmembrane region" description="Helical" evidence="7">
    <location>
        <begin position="172"/>
        <end position="193"/>
    </location>
</feature>
<dbReference type="EMBL" id="NXID01000048">
    <property type="protein sequence ID" value="RXK14935.1"/>
    <property type="molecule type" value="Genomic_DNA"/>
</dbReference>
<dbReference type="InterPro" id="IPR002771">
    <property type="entry name" value="Multi_antbiot-R_MarC"/>
</dbReference>
<evidence type="ECO:0000313" key="8">
    <source>
        <dbReference type="EMBL" id="RXK14935.1"/>
    </source>
</evidence>
<comment type="caution">
    <text evidence="8">The sequence shown here is derived from an EMBL/GenBank/DDBJ whole genome shotgun (WGS) entry which is preliminary data.</text>
</comment>
<name>A0AAX2AED3_9BACT</name>
<comment type="similarity">
    <text evidence="2 7">Belongs to the UPF0056 (MarC) family.</text>
</comment>
<dbReference type="AlphaFoldDB" id="A0AAX2AED3"/>
<dbReference type="Pfam" id="PF01914">
    <property type="entry name" value="MarC"/>
    <property type="match status" value="1"/>
</dbReference>
<feature type="transmembrane region" description="Helical" evidence="7">
    <location>
        <begin position="140"/>
        <end position="160"/>
    </location>
</feature>
<evidence type="ECO:0000256" key="3">
    <source>
        <dbReference type="ARBA" id="ARBA00022475"/>
    </source>
</evidence>
<sequence>MEIGAYFISIYLKMFFIMTPFFVMSVFLTVTNDSDLKEKHTLAIKITISVIVMSLVLLFFGKYIFQIFGITLDAFKIGAGALLFLTAVELVKGNKDRQEIGHKSVLDLAVVPLAIPVTIGPGTIGILLVMGAEFNTFSKLMTGSFALVCAIVTIGVMLYLSSQFEKIVGKQGILVISKITGLFLAALSAQIMFGGIKSFLNLG</sequence>
<evidence type="ECO:0000256" key="5">
    <source>
        <dbReference type="ARBA" id="ARBA00022989"/>
    </source>
</evidence>
<protein>
    <recommendedName>
        <fullName evidence="7">UPF0056 membrane protein</fullName>
    </recommendedName>
</protein>
<evidence type="ECO:0000256" key="6">
    <source>
        <dbReference type="ARBA" id="ARBA00023136"/>
    </source>
</evidence>
<evidence type="ECO:0000256" key="2">
    <source>
        <dbReference type="ARBA" id="ARBA00009784"/>
    </source>
</evidence>
<dbReference type="PANTHER" id="PTHR33508:SF1">
    <property type="entry name" value="UPF0056 MEMBRANE PROTEIN YHCE"/>
    <property type="match status" value="1"/>
</dbReference>
<feature type="transmembrane region" description="Helical" evidence="7">
    <location>
        <begin position="6"/>
        <end position="30"/>
    </location>
</feature>
<keyword evidence="6 7" id="KW-0472">Membrane</keyword>
<keyword evidence="3" id="KW-1003">Cell membrane</keyword>
<evidence type="ECO:0000256" key="7">
    <source>
        <dbReference type="RuleBase" id="RU362048"/>
    </source>
</evidence>
<organism evidence="8 9">
    <name type="scientific">Malaciobacter mytili LMG 24559</name>
    <dbReference type="NCBI Taxonomy" id="1032238"/>
    <lineage>
        <taxon>Bacteria</taxon>
        <taxon>Pseudomonadati</taxon>
        <taxon>Campylobacterota</taxon>
        <taxon>Epsilonproteobacteria</taxon>
        <taxon>Campylobacterales</taxon>
        <taxon>Arcobacteraceae</taxon>
        <taxon>Malaciobacter</taxon>
    </lineage>
</organism>
<dbReference type="KEGG" id="amyt:AMYT_2555"/>
<proteinExistence type="inferred from homology"/>
<comment type="subcellular location">
    <subcellularLocation>
        <location evidence="1 7">Cell membrane</location>
        <topology evidence="1 7">Multi-pass membrane protein</topology>
    </subcellularLocation>
</comment>
<evidence type="ECO:0000313" key="9">
    <source>
        <dbReference type="Proteomes" id="UP000290092"/>
    </source>
</evidence>
<accession>A0AAX2AED3</accession>
<evidence type="ECO:0000256" key="4">
    <source>
        <dbReference type="ARBA" id="ARBA00022692"/>
    </source>
</evidence>
<dbReference type="PANTHER" id="PTHR33508">
    <property type="entry name" value="UPF0056 MEMBRANE PROTEIN YHCE"/>
    <property type="match status" value="1"/>
</dbReference>
<feature type="transmembrane region" description="Helical" evidence="7">
    <location>
        <begin position="67"/>
        <end position="88"/>
    </location>
</feature>
<dbReference type="Proteomes" id="UP000290092">
    <property type="component" value="Unassembled WGS sequence"/>
</dbReference>
<dbReference type="RefSeq" id="WP_114842901.1">
    <property type="nucleotide sequence ID" value="NZ_CP031219.1"/>
</dbReference>
<dbReference type="GO" id="GO:0005886">
    <property type="term" value="C:plasma membrane"/>
    <property type="evidence" value="ECO:0007669"/>
    <property type="project" value="UniProtKB-SubCell"/>
</dbReference>
<feature type="transmembrane region" description="Helical" evidence="7">
    <location>
        <begin position="108"/>
        <end position="128"/>
    </location>
</feature>
<feature type="transmembrane region" description="Helical" evidence="7">
    <location>
        <begin position="42"/>
        <end position="61"/>
    </location>
</feature>
<keyword evidence="4 7" id="KW-0812">Transmembrane</keyword>
<reference evidence="8 9" key="1">
    <citation type="submission" date="2017-09" db="EMBL/GenBank/DDBJ databases">
        <title>Genomics of the genus Arcobacter.</title>
        <authorList>
            <person name="Perez-Cataluna A."/>
            <person name="Figueras M.J."/>
            <person name="Salas-Masso N."/>
        </authorList>
    </citation>
    <scope>NUCLEOTIDE SEQUENCE [LARGE SCALE GENOMIC DNA]</scope>
    <source>
        <strain evidence="8 9">CECT 7386</strain>
    </source>
</reference>
<keyword evidence="9" id="KW-1185">Reference proteome</keyword>